<evidence type="ECO:0000256" key="2">
    <source>
        <dbReference type="SAM" id="MobiDB-lite"/>
    </source>
</evidence>
<organism evidence="3">
    <name type="scientific">Cladocopium goreaui</name>
    <dbReference type="NCBI Taxonomy" id="2562237"/>
    <lineage>
        <taxon>Eukaryota</taxon>
        <taxon>Sar</taxon>
        <taxon>Alveolata</taxon>
        <taxon>Dinophyceae</taxon>
        <taxon>Suessiales</taxon>
        <taxon>Symbiodiniaceae</taxon>
        <taxon>Cladocopium</taxon>
    </lineage>
</organism>
<feature type="compositionally biased region" description="Low complexity" evidence="2">
    <location>
        <begin position="51"/>
        <end position="60"/>
    </location>
</feature>
<evidence type="ECO:0000313" key="4">
    <source>
        <dbReference type="EMBL" id="CAL1158556.1"/>
    </source>
</evidence>
<reference evidence="3" key="1">
    <citation type="submission" date="2022-10" db="EMBL/GenBank/DDBJ databases">
        <authorList>
            <person name="Chen Y."/>
            <person name="Dougan E. K."/>
            <person name="Chan C."/>
            <person name="Rhodes N."/>
            <person name="Thang M."/>
        </authorList>
    </citation>
    <scope>NUCLEOTIDE SEQUENCE</scope>
</reference>
<keyword evidence="6" id="KW-1185">Reference proteome</keyword>
<dbReference type="Gene3D" id="1.10.443.10">
    <property type="entry name" value="Intergrase catalytic core"/>
    <property type="match status" value="1"/>
</dbReference>
<accession>A0A9P1D8H6</accession>
<sequence>EEDALPDEKAGTGDPVEQALLKLTEIVGTLAKDKRPRDLDAMLDGLDPEVGEASSSGSGKGKAAVYKKLQSSLTENPAVIYQTIEAQLEKDFNLMRAAPGATMQQTSARAWLEHRPRLGYYPTTIRYAWALTGIWDALRSGAVKEARARCALAVAACDQSSIDQGSWLLSQEVLLEQPAPLQSFQGRRSPEPWEQSGSKLLDERWLEVFMWRLKSKDSYLESRKRLNQTGGKGKTDAGGGPSVKDATMTADAGGRKVPGAGATSVLGYELWNGLFTALSRGRSRLKLAWFHARASRAQTRAPPGALWPLPVPFPELHRKGANRGQKDASRKLGLNYCVIVLNYLHGSERHWKSVIPPLGTPLNGSQWDLVQRLRRQVDVWNAEAVVTSAEMGRSATKVESLEDVLNQLQAEAELVHSGLKSYGSKAEERLRTDWGMKGAPGSVVGKLDVAPAHPAKALEPDRLQFWGEPSFDPRPFMDPANVSMFEFPLQHAIDPAELPERPPRVRVRCPPTQRLAFLRKLDSCKRLALRPTRTIREGFQNGVFAIPKDEQRDLMVLDARPPNALEQSEQRWIKSLAGLHQLQHFFLQEDECLYLFAEDLREFYHAFVISEERILRNALKMSFRPWELKALELLREKSVTPCLKTMAMGDTNAVAFGQASHLGVLLQSGALELDHFITLLGRPPRQRWLAGLMIDDLVLLEARPDQATEETEAGAAQAELDCSQRIRQVREQYEKVRLPRHSGKAVFNETKGSFWGVQMDGVAGDLRPNLKRSIPLSHIILRVLNLGCCTVALLEVIAGSLVSIFSLRRRFMSVLQEIYEAQKNRQRNEIVRLSPELQDELCCSLALVSLTHLDMRLRPSDYLVASDASSTAEGAVATKIGQKATEELQRHALQKGLWNRLVSPAQAYLREKGIEDLEACELPEGEYDMHPLWQEIVETQEFALFGAVKKVRKRRHINLGEISAALQAEVEQGKKQPDSFYLHLQDSQVSLAALTKGRSSSRSVNALIRQSIPDAIAYNNRAFYGYVRSRLNPADDPTRDVVIRAPVRTEAEWLTDLKAGEYEKLEAALAEWDLTISALRQLPDESELLAPAPVDKRTGLEARKQRRKDRRKHAAEVKAKAAEAVQHEVEERQACSLSEEALALLRSFPEDQFIWHQKFASLEDALQSGAGVLDLFSGSRGFARACAKMAETWVLTFDIAHNVNEDLLQGPLQSKITKLLRLKAFRAMGAAPVCCSFSTAITPPCRSKQHPDGVPWCSEKQKVKNELGNEMLRFVLSLIPICLAFGVIFFVENPDGSWMWRQRGSLAWDPVLGTGKIGDLRLDYCRFGTRWRKRTRFRTNSHLKGQRVFCRCNKPHIQLRGKCKHTGVNFTKLAEPYPRQVCFALASGLLRDAGFLGKCGKVDVAACAKVTHARIGEASNPGPRRGVPDRAPEDLARAELLEPATIAVRHRMLTQFFDWFDSNCGGACFVEWSARVPGLAVSALVAFGHHCFAASVPLHYYRQLLAHFQKIHLQLRPFMAIAWQLVTKWELLEPVQHRPPLPEPLLQAMTTLGIAWKWDRWAAALLGCFYAICRIGEFLSARRKDILTPHDLLCEDDVIYVRILLPKTRRRGASTQYATISEPSVVRFLVSVWQELQPNDLLYGGSPSAFRRRWDATLTKIGVGPQHRLTPGSLRGGGAVSCHRRGMPIADLLWRMRLQNVKTLSFHLQETTAMSILPALQPSVRQRVQLLRDLLPLFLAQRGPAAHSRAPKFST</sequence>
<gene>
    <name evidence="3" type="ORF">C1SCF055_LOCUS30928</name>
</gene>
<evidence type="ECO:0000256" key="1">
    <source>
        <dbReference type="ARBA" id="ARBA00023172"/>
    </source>
</evidence>
<evidence type="ECO:0000313" key="3">
    <source>
        <dbReference type="EMBL" id="CAI4005181.1"/>
    </source>
</evidence>
<comment type="caution">
    <text evidence="3">The sequence shown here is derived from an EMBL/GenBank/DDBJ whole genome shotgun (WGS) entry which is preliminary data.</text>
</comment>
<keyword evidence="5" id="KW-0675">Receptor</keyword>
<dbReference type="GO" id="GO:0006310">
    <property type="term" value="P:DNA recombination"/>
    <property type="evidence" value="ECO:0007669"/>
    <property type="project" value="UniProtKB-KW"/>
</dbReference>
<name>A0A9P1D8H6_9DINO</name>
<feature type="region of interest" description="Disordered" evidence="2">
    <location>
        <begin position="226"/>
        <end position="255"/>
    </location>
</feature>
<dbReference type="EMBL" id="CAMXCT030003572">
    <property type="protein sequence ID" value="CAL4792493.1"/>
    <property type="molecule type" value="Genomic_DNA"/>
</dbReference>
<feature type="non-terminal residue" evidence="3">
    <location>
        <position position="1"/>
    </location>
</feature>
<dbReference type="EMBL" id="CAMXCT020003572">
    <property type="protein sequence ID" value="CAL1158556.1"/>
    <property type="molecule type" value="Genomic_DNA"/>
</dbReference>
<dbReference type="InterPro" id="IPR011010">
    <property type="entry name" value="DNA_brk_join_enz"/>
</dbReference>
<dbReference type="OrthoDB" id="410482at2759"/>
<dbReference type="SUPFAM" id="SSF56349">
    <property type="entry name" value="DNA breaking-rejoining enzymes"/>
    <property type="match status" value="1"/>
</dbReference>
<dbReference type="GO" id="GO:0003677">
    <property type="term" value="F:DNA binding"/>
    <property type="evidence" value="ECO:0007669"/>
    <property type="project" value="InterPro"/>
</dbReference>
<dbReference type="InterPro" id="IPR013762">
    <property type="entry name" value="Integrase-like_cat_sf"/>
</dbReference>
<dbReference type="GO" id="GO:0015074">
    <property type="term" value="P:DNA integration"/>
    <property type="evidence" value="ECO:0007669"/>
    <property type="project" value="InterPro"/>
</dbReference>
<feature type="compositionally biased region" description="Gly residues" evidence="2">
    <location>
        <begin position="230"/>
        <end position="241"/>
    </location>
</feature>
<reference evidence="4" key="2">
    <citation type="submission" date="2024-04" db="EMBL/GenBank/DDBJ databases">
        <authorList>
            <person name="Chen Y."/>
            <person name="Shah S."/>
            <person name="Dougan E. K."/>
            <person name="Thang M."/>
            <person name="Chan C."/>
        </authorList>
    </citation>
    <scope>NUCLEOTIDE SEQUENCE [LARGE SCALE GENOMIC DNA]</scope>
</reference>
<dbReference type="EMBL" id="CAMXCT010003572">
    <property type="protein sequence ID" value="CAI4005181.1"/>
    <property type="molecule type" value="Genomic_DNA"/>
</dbReference>
<feature type="region of interest" description="Disordered" evidence="2">
    <location>
        <begin position="37"/>
        <end position="60"/>
    </location>
</feature>
<evidence type="ECO:0000313" key="5">
    <source>
        <dbReference type="EMBL" id="CAL4792493.1"/>
    </source>
</evidence>
<proteinExistence type="predicted"/>
<dbReference type="Proteomes" id="UP001152797">
    <property type="component" value="Unassembled WGS sequence"/>
</dbReference>
<keyword evidence="1" id="KW-0233">DNA recombination</keyword>
<evidence type="ECO:0000313" key="6">
    <source>
        <dbReference type="Proteomes" id="UP001152797"/>
    </source>
</evidence>
<protein>
    <submittedName>
        <fullName evidence="5">Ultraviolet-B receptor UVR8</fullName>
    </submittedName>
</protein>